<protein>
    <recommendedName>
        <fullName evidence="3">Phage protein</fullName>
    </recommendedName>
</protein>
<dbReference type="RefSeq" id="WP_223420642.1">
    <property type="nucleotide sequence ID" value="NZ_JAIPME010000002.1"/>
</dbReference>
<name>A0ABS7T1W8_9FIRM</name>
<gene>
    <name evidence="1" type="ORF">K8P03_10920</name>
</gene>
<reference evidence="1 2" key="1">
    <citation type="submission" date="2021-08" db="EMBL/GenBank/DDBJ databases">
        <title>FDA dAtabase for Regulatory Grade micrObial Sequences (FDA-ARGOS): Supporting development and validation of Infectious Disease Dx tests.</title>
        <authorList>
            <person name="Sproer C."/>
            <person name="Gronow S."/>
            <person name="Severitt S."/>
            <person name="Schroder I."/>
            <person name="Tallon L."/>
            <person name="Sadzewicz L."/>
            <person name="Zhao X."/>
            <person name="Boylan J."/>
            <person name="Ott S."/>
            <person name="Bowen H."/>
            <person name="Vavikolanu K."/>
            <person name="Hazen T."/>
            <person name="Aluvathingal J."/>
            <person name="Nadendla S."/>
            <person name="Lowell S."/>
            <person name="Myers T."/>
            <person name="Yan Y."/>
            <person name="Sichtig H."/>
        </authorList>
    </citation>
    <scope>NUCLEOTIDE SEQUENCE [LARGE SCALE GENOMIC DNA]</scope>
    <source>
        <strain evidence="1 2">FDAARGOS_1460</strain>
    </source>
</reference>
<evidence type="ECO:0000313" key="1">
    <source>
        <dbReference type="EMBL" id="MBZ2387784.1"/>
    </source>
</evidence>
<evidence type="ECO:0000313" key="2">
    <source>
        <dbReference type="Proteomes" id="UP000734271"/>
    </source>
</evidence>
<accession>A0ABS7T1W8</accession>
<evidence type="ECO:0008006" key="3">
    <source>
        <dbReference type="Google" id="ProtNLM"/>
    </source>
</evidence>
<keyword evidence="2" id="KW-1185">Reference proteome</keyword>
<proteinExistence type="predicted"/>
<sequence length="121" mass="13680">MTSPIFKGEADILAQTYYHTCTVKRPVPTKDELGFDSFKFEEVYKDIDCAVSFNQGSTSDITDTTQPIMYIATLFTRPEITIEPGDWIVADVLGNSYEFRAGEGVIYQSHRETPLIRKDDA</sequence>
<comment type="caution">
    <text evidence="1">The sequence shown here is derived from an EMBL/GenBank/DDBJ whole genome shotgun (WGS) entry which is preliminary data.</text>
</comment>
<dbReference type="EMBL" id="JAIPME010000002">
    <property type="protein sequence ID" value="MBZ2387784.1"/>
    <property type="molecule type" value="Genomic_DNA"/>
</dbReference>
<organism evidence="1 2">
    <name type="scientific">Anaerococcus murdochii</name>
    <dbReference type="NCBI Taxonomy" id="411577"/>
    <lineage>
        <taxon>Bacteria</taxon>
        <taxon>Bacillati</taxon>
        <taxon>Bacillota</taxon>
        <taxon>Tissierellia</taxon>
        <taxon>Tissierellales</taxon>
        <taxon>Peptoniphilaceae</taxon>
        <taxon>Anaerococcus</taxon>
    </lineage>
</organism>
<dbReference type="Proteomes" id="UP000734271">
    <property type="component" value="Unassembled WGS sequence"/>
</dbReference>